<dbReference type="Proteomes" id="UP001149090">
    <property type="component" value="Unassembled WGS sequence"/>
</dbReference>
<dbReference type="GO" id="GO:0016491">
    <property type="term" value="F:oxidoreductase activity"/>
    <property type="evidence" value="ECO:0007669"/>
    <property type="project" value="UniProtKB-KW"/>
</dbReference>
<gene>
    <name evidence="4" type="ORF">M0811_14243</name>
</gene>
<evidence type="ECO:0000313" key="5">
    <source>
        <dbReference type="Proteomes" id="UP001149090"/>
    </source>
</evidence>
<dbReference type="InterPro" id="IPR036291">
    <property type="entry name" value="NAD(P)-bd_dom_sf"/>
</dbReference>
<name>A0A9Q0LWH4_ANAIG</name>
<reference evidence="4" key="1">
    <citation type="submission" date="2022-10" db="EMBL/GenBank/DDBJ databases">
        <title>Novel sulphate-reducing endosymbionts in the free-living metamonad Anaeramoeba.</title>
        <authorList>
            <person name="Jerlstrom-Hultqvist J."/>
            <person name="Cepicka I."/>
            <person name="Gallot-Lavallee L."/>
            <person name="Salas-Leiva D."/>
            <person name="Curtis B.A."/>
            <person name="Zahonova K."/>
            <person name="Pipaliya S."/>
            <person name="Dacks J."/>
            <person name="Roger A.J."/>
        </authorList>
    </citation>
    <scope>NUCLEOTIDE SEQUENCE</scope>
    <source>
        <strain evidence="4">BMAN</strain>
    </source>
</reference>
<sequence length="373" mass="41995">MLNILILGGGMQGSIMARDLVETGQYKVTVADRDEAIAKKLKEFGIEFIQLDFSDKEAIKKAVEPFDFIVGAVPSFLGYNMFTAVLEAGKSIADISFTPQDVMELDSLAKKNGVTAIVDCGVAPGLSNLMFGIGAKNFDSVDSITCYVGGLPQKESKREPYNYFSVFCTSDVIEEYTREPRIFRDGKVVTVEPLSELETIDTGIEEIGKLEAFNTDGLRSLLTTFNHVPNLIEKTLRYPGHVDLIQKLYKEKAFEEPKLKETLKQITEEWKPREGDKDLLFMRVTLKGKKEDKELEESYDLYQKYDEEKKISAMSQTTAFTGASSLELIAQKIFTQPGVFPLELIAKLEGSDNKYSSFLFDRLKKRGIEFHKK</sequence>
<dbReference type="OrthoDB" id="10268090at2759"/>
<protein>
    <submittedName>
        <fullName evidence="4">Saccharopine dehydrogenase</fullName>
    </submittedName>
</protein>
<dbReference type="Gene3D" id="3.40.50.720">
    <property type="entry name" value="NAD(P)-binding Rossmann-like Domain"/>
    <property type="match status" value="1"/>
</dbReference>
<evidence type="ECO:0000256" key="1">
    <source>
        <dbReference type="ARBA" id="ARBA00023002"/>
    </source>
</evidence>
<evidence type="ECO:0000313" key="4">
    <source>
        <dbReference type="EMBL" id="KAJ5080035.1"/>
    </source>
</evidence>
<keyword evidence="5" id="KW-1185">Reference proteome</keyword>
<feature type="domain" description="Saccharopine dehydrogenase-like C-terminal" evidence="3">
    <location>
        <begin position="121"/>
        <end position="368"/>
    </location>
</feature>
<dbReference type="EMBL" id="JAPDFW010000016">
    <property type="protein sequence ID" value="KAJ5080035.1"/>
    <property type="molecule type" value="Genomic_DNA"/>
</dbReference>
<dbReference type="InterPro" id="IPR005097">
    <property type="entry name" value="Sacchrp_dh_NADP-bd"/>
</dbReference>
<dbReference type="GO" id="GO:0006553">
    <property type="term" value="P:lysine metabolic process"/>
    <property type="evidence" value="ECO:0007669"/>
    <property type="project" value="UniProtKB-ARBA"/>
</dbReference>
<dbReference type="InterPro" id="IPR032095">
    <property type="entry name" value="Sacchrp_dh-like_C"/>
</dbReference>
<dbReference type="InterPro" id="IPR051168">
    <property type="entry name" value="AASS"/>
</dbReference>
<dbReference type="SUPFAM" id="SSF55347">
    <property type="entry name" value="Glyceraldehyde-3-phosphate dehydrogenase-like, C-terminal domain"/>
    <property type="match status" value="1"/>
</dbReference>
<evidence type="ECO:0000259" key="3">
    <source>
        <dbReference type="Pfam" id="PF16653"/>
    </source>
</evidence>
<dbReference type="Pfam" id="PF16653">
    <property type="entry name" value="Sacchrp_dh_C"/>
    <property type="match status" value="1"/>
</dbReference>
<organism evidence="4 5">
    <name type="scientific">Anaeramoeba ignava</name>
    <name type="common">Anaerobic marine amoeba</name>
    <dbReference type="NCBI Taxonomy" id="1746090"/>
    <lineage>
        <taxon>Eukaryota</taxon>
        <taxon>Metamonada</taxon>
        <taxon>Anaeramoebidae</taxon>
        <taxon>Anaeramoeba</taxon>
    </lineage>
</organism>
<dbReference type="Gene3D" id="3.30.360.10">
    <property type="entry name" value="Dihydrodipicolinate Reductase, domain 2"/>
    <property type="match status" value="1"/>
</dbReference>
<dbReference type="PANTHER" id="PTHR11133:SF22">
    <property type="entry name" value="ALPHA-AMINOADIPIC SEMIALDEHYDE SYNTHASE, MITOCHONDRIAL"/>
    <property type="match status" value="1"/>
</dbReference>
<dbReference type="PANTHER" id="PTHR11133">
    <property type="entry name" value="SACCHAROPINE DEHYDROGENASE"/>
    <property type="match status" value="1"/>
</dbReference>
<feature type="domain" description="Saccharopine dehydrogenase NADP binding" evidence="2">
    <location>
        <begin position="4"/>
        <end position="117"/>
    </location>
</feature>
<accession>A0A9Q0LWH4</accession>
<dbReference type="AlphaFoldDB" id="A0A9Q0LWH4"/>
<dbReference type="Pfam" id="PF03435">
    <property type="entry name" value="Sacchrp_dh_NADP"/>
    <property type="match status" value="1"/>
</dbReference>
<keyword evidence="1" id="KW-0560">Oxidoreductase</keyword>
<dbReference type="SUPFAM" id="SSF51735">
    <property type="entry name" value="NAD(P)-binding Rossmann-fold domains"/>
    <property type="match status" value="1"/>
</dbReference>
<proteinExistence type="predicted"/>
<evidence type="ECO:0000259" key="2">
    <source>
        <dbReference type="Pfam" id="PF03435"/>
    </source>
</evidence>
<comment type="caution">
    <text evidence="4">The sequence shown here is derived from an EMBL/GenBank/DDBJ whole genome shotgun (WGS) entry which is preliminary data.</text>
</comment>